<keyword evidence="5" id="KW-0063">Aspartyl esterase</keyword>
<dbReference type="GO" id="GO:0042545">
    <property type="term" value="P:cell wall modification"/>
    <property type="evidence" value="ECO:0007669"/>
    <property type="project" value="InterPro"/>
</dbReference>
<dbReference type="Proteomes" id="UP001206925">
    <property type="component" value="Unassembled WGS sequence"/>
</dbReference>
<keyword evidence="4" id="KW-0378">Hydrolase</keyword>
<evidence type="ECO:0000256" key="1">
    <source>
        <dbReference type="ARBA" id="ARBA00005184"/>
    </source>
</evidence>
<dbReference type="InterPro" id="IPR000070">
    <property type="entry name" value="Pectinesterase_cat"/>
</dbReference>
<dbReference type="Gene3D" id="2.160.20.10">
    <property type="entry name" value="Single-stranded right-handed beta-helix, Pectin lyase-like"/>
    <property type="match status" value="1"/>
</dbReference>
<dbReference type="InterPro" id="IPR011050">
    <property type="entry name" value="Pectin_lyase_fold/virulence"/>
</dbReference>
<evidence type="ECO:0000259" key="8">
    <source>
        <dbReference type="SMART" id="SM00856"/>
    </source>
</evidence>
<evidence type="ECO:0000256" key="7">
    <source>
        <dbReference type="ARBA" id="ARBA00047928"/>
    </source>
</evidence>
<dbReference type="InterPro" id="IPR035513">
    <property type="entry name" value="Invertase/methylesterase_inhib"/>
</dbReference>
<evidence type="ECO:0000313" key="10">
    <source>
        <dbReference type="Proteomes" id="UP001206925"/>
    </source>
</evidence>
<evidence type="ECO:0000256" key="2">
    <source>
        <dbReference type="ARBA" id="ARBA00006027"/>
    </source>
</evidence>
<comment type="pathway">
    <text evidence="1">Glycan metabolism; pectin degradation; 2-dehydro-3-deoxy-D-gluconate from pectin: step 1/5.</text>
</comment>
<reference evidence="9" key="1">
    <citation type="submission" date="2022-06" db="EMBL/GenBank/DDBJ databases">
        <title>Uncovering the hologenomic basis of an extraordinary plant invasion.</title>
        <authorList>
            <person name="Bieker V.C."/>
            <person name="Martin M.D."/>
            <person name="Gilbert T."/>
            <person name="Hodgins K."/>
            <person name="Battlay P."/>
            <person name="Petersen B."/>
            <person name="Wilson J."/>
        </authorList>
    </citation>
    <scope>NUCLEOTIDE SEQUENCE</scope>
    <source>
        <strain evidence="9">AA19_3_7</strain>
        <tissue evidence="9">Leaf</tissue>
    </source>
</reference>
<dbReference type="CDD" id="cd15798">
    <property type="entry name" value="PMEI-like_3"/>
    <property type="match status" value="1"/>
</dbReference>
<dbReference type="GO" id="GO:0030599">
    <property type="term" value="F:pectinesterase activity"/>
    <property type="evidence" value="ECO:0007669"/>
    <property type="project" value="UniProtKB-EC"/>
</dbReference>
<comment type="caution">
    <text evidence="9">The sequence shown here is derived from an EMBL/GenBank/DDBJ whole genome shotgun (WGS) entry which is preliminary data.</text>
</comment>
<gene>
    <name evidence="9" type="ORF">M8C21_033712</name>
</gene>
<evidence type="ECO:0000256" key="6">
    <source>
        <dbReference type="ARBA" id="ARBA00023316"/>
    </source>
</evidence>
<feature type="domain" description="Pectinesterase inhibitor" evidence="8">
    <location>
        <begin position="1"/>
        <end position="123"/>
    </location>
</feature>
<accession>A0AAD5C391</accession>
<keyword evidence="10" id="KW-1185">Reference proteome</keyword>
<dbReference type="EMBL" id="JAMZMK010010038">
    <property type="protein sequence ID" value="KAI7733294.1"/>
    <property type="molecule type" value="Genomic_DNA"/>
</dbReference>
<dbReference type="InterPro" id="IPR012334">
    <property type="entry name" value="Pectin_lyas_fold"/>
</dbReference>
<protein>
    <recommendedName>
        <fullName evidence="8">Pectinesterase inhibitor domain-containing protein</fullName>
    </recommendedName>
</protein>
<comment type="catalytic activity">
    <reaction evidence="7">
        <text>[(1-&gt;4)-alpha-D-galacturonosyl methyl ester](n) + n H2O = [(1-&gt;4)-alpha-D-galacturonosyl](n) + n methanol + n H(+)</text>
        <dbReference type="Rhea" id="RHEA:22380"/>
        <dbReference type="Rhea" id="RHEA-COMP:14570"/>
        <dbReference type="Rhea" id="RHEA-COMP:14573"/>
        <dbReference type="ChEBI" id="CHEBI:15377"/>
        <dbReference type="ChEBI" id="CHEBI:15378"/>
        <dbReference type="ChEBI" id="CHEBI:17790"/>
        <dbReference type="ChEBI" id="CHEBI:140522"/>
        <dbReference type="ChEBI" id="CHEBI:140523"/>
        <dbReference type="EC" id="3.1.1.11"/>
    </reaction>
</comment>
<dbReference type="SMART" id="SM00856">
    <property type="entry name" value="PMEI"/>
    <property type="match status" value="1"/>
</dbReference>
<evidence type="ECO:0000256" key="4">
    <source>
        <dbReference type="ARBA" id="ARBA00022801"/>
    </source>
</evidence>
<comment type="similarity">
    <text evidence="2">In the N-terminal section; belongs to the PMEI family.</text>
</comment>
<dbReference type="SUPFAM" id="SSF51126">
    <property type="entry name" value="Pectin lyase-like"/>
    <property type="match status" value="1"/>
</dbReference>
<dbReference type="PANTHER" id="PTHR31707">
    <property type="entry name" value="PECTINESTERASE"/>
    <property type="match status" value="1"/>
</dbReference>
<name>A0AAD5C391_AMBAR</name>
<keyword evidence="6" id="KW-0961">Cell wall biogenesis/degradation</keyword>
<dbReference type="Pfam" id="PF04043">
    <property type="entry name" value="PMEI"/>
    <property type="match status" value="1"/>
</dbReference>
<dbReference type="Pfam" id="PF01095">
    <property type="entry name" value="Pectinesterase"/>
    <property type="match status" value="1"/>
</dbReference>
<evidence type="ECO:0000256" key="5">
    <source>
        <dbReference type="ARBA" id="ARBA00023085"/>
    </source>
</evidence>
<dbReference type="AlphaFoldDB" id="A0AAD5C391"/>
<dbReference type="GO" id="GO:0004857">
    <property type="term" value="F:enzyme inhibitor activity"/>
    <property type="evidence" value="ECO:0007669"/>
    <property type="project" value="InterPro"/>
</dbReference>
<dbReference type="InterPro" id="IPR006501">
    <property type="entry name" value="Pectinesterase_inhib_dom"/>
</dbReference>
<organism evidence="9 10">
    <name type="scientific">Ambrosia artemisiifolia</name>
    <name type="common">Common ragweed</name>
    <dbReference type="NCBI Taxonomy" id="4212"/>
    <lineage>
        <taxon>Eukaryota</taxon>
        <taxon>Viridiplantae</taxon>
        <taxon>Streptophyta</taxon>
        <taxon>Embryophyta</taxon>
        <taxon>Tracheophyta</taxon>
        <taxon>Spermatophyta</taxon>
        <taxon>Magnoliopsida</taxon>
        <taxon>eudicotyledons</taxon>
        <taxon>Gunneridae</taxon>
        <taxon>Pentapetalae</taxon>
        <taxon>asterids</taxon>
        <taxon>campanulids</taxon>
        <taxon>Asterales</taxon>
        <taxon>Asteraceae</taxon>
        <taxon>Asteroideae</taxon>
        <taxon>Heliantheae alliance</taxon>
        <taxon>Heliantheae</taxon>
        <taxon>Ambrosia</taxon>
    </lineage>
</organism>
<proteinExistence type="inferred from homology"/>
<evidence type="ECO:0000313" key="9">
    <source>
        <dbReference type="EMBL" id="KAI7733294.1"/>
    </source>
</evidence>
<evidence type="ECO:0000256" key="3">
    <source>
        <dbReference type="ARBA" id="ARBA00007786"/>
    </source>
</evidence>
<dbReference type="SUPFAM" id="SSF101148">
    <property type="entry name" value="Plant invertase/pectin methylesterase inhibitor"/>
    <property type="match status" value="1"/>
</dbReference>
<dbReference type="Gene3D" id="1.20.140.40">
    <property type="entry name" value="Invertase/pectin methylesterase inhibitor family protein"/>
    <property type="match status" value="1"/>
</dbReference>
<sequence length="253" mass="27976">MTDVIEFTINKTKDAIEANVHTITDLTTTSNLAQRAKMALLECLDMEAANLEQLDTVIQYLREYPTKKNLRQYADDLKTLMSTTMTNKETCLDGVSDASKGLHQLIIQDYEHGRKMCSNVLAMIKNMTDTDIGNKQKDEVTKGKMWPEWLSAGNRKLLSGKVSPRVLIPNVTVSVGKGKFRTVMAAVDAAPNKSTSRYVIRITAGTYKEHVHIPRFKSNIMFIGDGIDKTIITGDKNVGNSKGTTTTKSATVG</sequence>
<comment type="similarity">
    <text evidence="3">In the C-terminal section; belongs to the pectinesterase family.</text>
</comment>